<evidence type="ECO:0000313" key="2">
    <source>
        <dbReference type="Proteomes" id="UP001319180"/>
    </source>
</evidence>
<comment type="caution">
    <text evidence="1">The sequence shown here is derived from an EMBL/GenBank/DDBJ whole genome shotgun (WGS) entry which is preliminary data.</text>
</comment>
<gene>
    <name evidence="1" type="ORF">KK078_24875</name>
</gene>
<name>A0AAP2DD40_9BACT</name>
<accession>A0AAP2DD40</accession>
<organism evidence="1 2">
    <name type="scientific">Dawidia soli</name>
    <dbReference type="NCBI Taxonomy" id="2782352"/>
    <lineage>
        <taxon>Bacteria</taxon>
        <taxon>Pseudomonadati</taxon>
        <taxon>Bacteroidota</taxon>
        <taxon>Cytophagia</taxon>
        <taxon>Cytophagales</taxon>
        <taxon>Chryseotaleaceae</taxon>
        <taxon>Dawidia</taxon>
    </lineage>
</organism>
<dbReference type="AlphaFoldDB" id="A0AAP2DD40"/>
<sequence>MAIFSTNYAAETTTADQSIDDLGVDLSLSTIPNDIKNLLIKVAGDIPTGQQGDSTRPRYALLKGKVAAYAGFYLDGSNPAVLRYDATTDSGNDPFYIASATFTVTAAGVNKNKITLNVKIKTTTKSIAEYKVKTNDTTDLVAQGLINHLNLSIRTHGFYASVSGSVITIRATSDVGGSASDLTLSFTQTGTANGAITTQFATSTSTTAQTNRSIDKLTFYIMFKAPFKNATYNQFYGDPLVQATNSWSYAANEMRAAHNLKRLNSAGEQVQKFGTEWKNVNDAGEDLDKYTNQKGYEFLGIDVKDAVYLSDSKLSLTTKYNLDTPATERVNLFKHVDATQPKDGYNKIPPYFFIVAARQENPYNDICWLAKQTRGSYSRGVHFPANINTSYKNRKYIRFTTALGTVNVEGKTIKKEPGTGNLYVEVNNIKYNLLLAAGEQLTSKVDSDPASTTDDYTYESLSLEGATIVKKDNRYLAEFDSIVDATILGNNSGITVGMGLDLGNAFNGLYRIEFTIAVNTAATGHFRLYYWDNVSDELPYSITAIQLKNAINDILFSDHLSSLSSDQEDAIKELVTVTSPPNQGGIKTYTVKIERKLQAAYFHPVYSATDDLSQVNSNVTFNPAADKDRWEVVTDVLKDGWHSVEKTMNYSFSNQPNTNGVYDKDFWLKQNGISATDQNVIKNILKFSMGASRGRGYAVYINNRDLVQKVEFKSYTQSLRGIYNEIFIPRYYNARRQSEDGKSYSNGTTIESKVIQGLTGIHTPNQAELHLMASAVYNSPGTLSGNAGSFKSAIKSHSLKALSQLVPALRKERQASSYEFIYSLPMIKNIYRGVID</sequence>
<dbReference type="EMBL" id="JAHESC010000048">
    <property type="protein sequence ID" value="MBT1689819.1"/>
    <property type="molecule type" value="Genomic_DNA"/>
</dbReference>
<dbReference type="Proteomes" id="UP001319180">
    <property type="component" value="Unassembled WGS sequence"/>
</dbReference>
<keyword evidence="2" id="KW-1185">Reference proteome</keyword>
<evidence type="ECO:0000313" key="1">
    <source>
        <dbReference type="EMBL" id="MBT1689819.1"/>
    </source>
</evidence>
<dbReference type="RefSeq" id="WP_254093042.1">
    <property type="nucleotide sequence ID" value="NZ_JAHESC010000048.1"/>
</dbReference>
<proteinExistence type="predicted"/>
<reference evidence="1 2" key="1">
    <citation type="submission" date="2021-05" db="EMBL/GenBank/DDBJ databases">
        <title>A Polyphasic approach of four new species of the genus Ohtaekwangia: Ohtaekwangia histidinii sp. nov., Ohtaekwangia cretensis sp. nov., Ohtaekwangia indiensis sp. nov., Ohtaekwangia reichenbachii sp. nov. from diverse environment.</title>
        <authorList>
            <person name="Octaviana S."/>
        </authorList>
    </citation>
    <scope>NUCLEOTIDE SEQUENCE [LARGE SCALE GENOMIC DNA]</scope>
    <source>
        <strain evidence="1 2">PWU37</strain>
    </source>
</reference>
<protein>
    <submittedName>
        <fullName evidence="1">Uncharacterized protein</fullName>
    </submittedName>
</protein>